<evidence type="ECO:0000313" key="5">
    <source>
        <dbReference type="Proteomes" id="UP001610335"/>
    </source>
</evidence>
<sequence length="343" mass="35767">MSEHQAAVLVGPGQPFDLTNRPTPSPGPKDILIQAKAIALNPLDWVLSATGYGIESFPAVLGSDVAGFVVAVGAEVPADAPQPGARVVGMAPSFFFKGAPNYGAFQELVLVPYISVTPLPDFITFPEASSLPMAVQTAWAGWHTLGVPLGSHYSPADKKAVLIWGGSSSVGTAAIQTAKSLGLVVYATASPQHHDYLQQLGATKVFNYKADDVVQEIVATVQEDGVTLDIVFLATGSLQPSQDILAALNPSGGATLASAPLVAADAPQVEGVTVKFVMLPFDEQQQVAYVSRIFQEWLPESLDTGDFVPSPPVQILDGGLAAIQDGLTTVQQGVSGQKLVVEL</sequence>
<dbReference type="PANTHER" id="PTHR45348:SF2">
    <property type="entry name" value="ZINC-TYPE ALCOHOL DEHYDROGENASE-LIKE PROTEIN C2E1P3.01"/>
    <property type="match status" value="1"/>
</dbReference>
<dbReference type="InterPro" id="IPR013149">
    <property type="entry name" value="ADH-like_C"/>
</dbReference>
<dbReference type="Pfam" id="PF00107">
    <property type="entry name" value="ADH_zinc_N"/>
    <property type="match status" value="1"/>
</dbReference>
<evidence type="ECO:0000313" key="4">
    <source>
        <dbReference type="EMBL" id="KAL2813941.1"/>
    </source>
</evidence>
<dbReference type="InterPro" id="IPR047122">
    <property type="entry name" value="Trans-enoyl_RdTase-like"/>
</dbReference>
<gene>
    <name evidence="4" type="ORF">BDW59DRAFT_24936</name>
</gene>
<dbReference type="SMART" id="SM00829">
    <property type="entry name" value="PKS_ER"/>
    <property type="match status" value="1"/>
</dbReference>
<comment type="similarity">
    <text evidence="1">Belongs to the zinc-containing alcohol dehydrogenase family.</text>
</comment>
<feature type="domain" description="Enoyl reductase (ER)" evidence="3">
    <location>
        <begin position="13"/>
        <end position="341"/>
    </location>
</feature>
<keyword evidence="2" id="KW-0560">Oxidoreductase</keyword>
<name>A0ABR4HEV2_9EURO</name>
<dbReference type="SUPFAM" id="SSF50129">
    <property type="entry name" value="GroES-like"/>
    <property type="match status" value="1"/>
</dbReference>
<reference evidence="4 5" key="1">
    <citation type="submission" date="2024-07" db="EMBL/GenBank/DDBJ databases">
        <title>Section-level genome sequencing and comparative genomics of Aspergillus sections Usti and Cavernicolus.</title>
        <authorList>
            <consortium name="Lawrence Berkeley National Laboratory"/>
            <person name="Nybo J.L."/>
            <person name="Vesth T.C."/>
            <person name="Theobald S."/>
            <person name="Frisvad J.C."/>
            <person name="Larsen T.O."/>
            <person name="Kjaerboelling I."/>
            <person name="Rothschild-Mancinelli K."/>
            <person name="Lyhne E.K."/>
            <person name="Kogle M.E."/>
            <person name="Barry K."/>
            <person name="Clum A."/>
            <person name="Na H."/>
            <person name="Ledsgaard L."/>
            <person name="Lin J."/>
            <person name="Lipzen A."/>
            <person name="Kuo A."/>
            <person name="Riley R."/>
            <person name="Mondo S."/>
            <person name="LaButti K."/>
            <person name="Haridas S."/>
            <person name="Pangalinan J."/>
            <person name="Salamov A.A."/>
            <person name="Simmons B.A."/>
            <person name="Magnuson J.K."/>
            <person name="Chen J."/>
            <person name="Drula E."/>
            <person name="Henrissat B."/>
            <person name="Wiebenga A."/>
            <person name="Lubbers R.J."/>
            <person name="Gomes A.C."/>
            <person name="Makela M.R."/>
            <person name="Stajich J."/>
            <person name="Grigoriev I.V."/>
            <person name="Mortensen U.H."/>
            <person name="De vries R.P."/>
            <person name="Baker S.E."/>
            <person name="Andersen M.R."/>
        </authorList>
    </citation>
    <scope>NUCLEOTIDE SEQUENCE [LARGE SCALE GENOMIC DNA]</scope>
    <source>
        <strain evidence="4 5">CBS 600.67</strain>
    </source>
</reference>
<dbReference type="InterPro" id="IPR036291">
    <property type="entry name" value="NAD(P)-bd_dom_sf"/>
</dbReference>
<dbReference type="PANTHER" id="PTHR45348">
    <property type="entry name" value="HYPOTHETICAL OXIDOREDUCTASE (EUROFUNG)"/>
    <property type="match status" value="1"/>
</dbReference>
<dbReference type="Pfam" id="PF08240">
    <property type="entry name" value="ADH_N"/>
    <property type="match status" value="1"/>
</dbReference>
<organism evidence="4 5">
    <name type="scientific">Aspergillus cavernicola</name>
    <dbReference type="NCBI Taxonomy" id="176166"/>
    <lineage>
        <taxon>Eukaryota</taxon>
        <taxon>Fungi</taxon>
        <taxon>Dikarya</taxon>
        <taxon>Ascomycota</taxon>
        <taxon>Pezizomycotina</taxon>
        <taxon>Eurotiomycetes</taxon>
        <taxon>Eurotiomycetidae</taxon>
        <taxon>Eurotiales</taxon>
        <taxon>Aspergillaceae</taxon>
        <taxon>Aspergillus</taxon>
        <taxon>Aspergillus subgen. Nidulantes</taxon>
    </lineage>
</organism>
<dbReference type="CDD" id="cd08249">
    <property type="entry name" value="enoyl_reductase_like"/>
    <property type="match status" value="1"/>
</dbReference>
<evidence type="ECO:0000256" key="1">
    <source>
        <dbReference type="ARBA" id="ARBA00008072"/>
    </source>
</evidence>
<dbReference type="Gene3D" id="3.40.50.720">
    <property type="entry name" value="NAD(P)-binding Rossmann-like Domain"/>
    <property type="match status" value="1"/>
</dbReference>
<dbReference type="Proteomes" id="UP001610335">
    <property type="component" value="Unassembled WGS sequence"/>
</dbReference>
<dbReference type="InterPro" id="IPR020843">
    <property type="entry name" value="ER"/>
</dbReference>
<dbReference type="SUPFAM" id="SSF51735">
    <property type="entry name" value="NAD(P)-binding Rossmann-fold domains"/>
    <property type="match status" value="1"/>
</dbReference>
<evidence type="ECO:0000259" key="3">
    <source>
        <dbReference type="SMART" id="SM00829"/>
    </source>
</evidence>
<keyword evidence="5" id="KW-1185">Reference proteome</keyword>
<protein>
    <submittedName>
        <fullName evidence="4">Chaperonin 10-like protein</fullName>
    </submittedName>
</protein>
<evidence type="ECO:0000256" key="2">
    <source>
        <dbReference type="ARBA" id="ARBA00023002"/>
    </source>
</evidence>
<dbReference type="InterPro" id="IPR011032">
    <property type="entry name" value="GroES-like_sf"/>
</dbReference>
<proteinExistence type="inferred from homology"/>
<dbReference type="EMBL" id="JBFXLS010000134">
    <property type="protein sequence ID" value="KAL2813941.1"/>
    <property type="molecule type" value="Genomic_DNA"/>
</dbReference>
<dbReference type="InterPro" id="IPR013154">
    <property type="entry name" value="ADH-like_N"/>
</dbReference>
<dbReference type="Gene3D" id="3.90.180.10">
    <property type="entry name" value="Medium-chain alcohol dehydrogenases, catalytic domain"/>
    <property type="match status" value="1"/>
</dbReference>
<comment type="caution">
    <text evidence="4">The sequence shown here is derived from an EMBL/GenBank/DDBJ whole genome shotgun (WGS) entry which is preliminary data.</text>
</comment>
<accession>A0ABR4HEV2</accession>